<protein>
    <submittedName>
        <fullName evidence="2">Uncharacterized protein</fullName>
    </submittedName>
</protein>
<keyword evidence="1" id="KW-0732">Signal</keyword>
<proteinExistence type="predicted"/>
<dbReference type="Proteomes" id="UP000735302">
    <property type="component" value="Unassembled WGS sequence"/>
</dbReference>
<feature type="signal peptide" evidence="1">
    <location>
        <begin position="1"/>
        <end position="26"/>
    </location>
</feature>
<reference evidence="2 3" key="1">
    <citation type="journal article" date="2021" name="Elife">
        <title>Chloroplast acquisition without the gene transfer in kleptoplastic sea slugs, Plakobranchus ocellatus.</title>
        <authorList>
            <person name="Maeda T."/>
            <person name="Takahashi S."/>
            <person name="Yoshida T."/>
            <person name="Shimamura S."/>
            <person name="Takaki Y."/>
            <person name="Nagai Y."/>
            <person name="Toyoda A."/>
            <person name="Suzuki Y."/>
            <person name="Arimoto A."/>
            <person name="Ishii H."/>
            <person name="Satoh N."/>
            <person name="Nishiyama T."/>
            <person name="Hasebe M."/>
            <person name="Maruyama T."/>
            <person name="Minagawa J."/>
            <person name="Obokata J."/>
            <person name="Shigenobu S."/>
        </authorList>
    </citation>
    <scope>NUCLEOTIDE SEQUENCE [LARGE SCALE GENOMIC DNA]</scope>
</reference>
<evidence type="ECO:0000313" key="3">
    <source>
        <dbReference type="Proteomes" id="UP000735302"/>
    </source>
</evidence>
<sequence>MLSANPSRPWHRLVALINCTALTVSASISVHDNDTPELDSVHGCGSTDMDSVHSDLFKSMVIERIICMMRAGARNLTNGKSTKVSAVSDKWIKDMDKGRKIKGEIDKEMRQID</sequence>
<organism evidence="2 3">
    <name type="scientific">Plakobranchus ocellatus</name>
    <dbReference type="NCBI Taxonomy" id="259542"/>
    <lineage>
        <taxon>Eukaryota</taxon>
        <taxon>Metazoa</taxon>
        <taxon>Spiralia</taxon>
        <taxon>Lophotrochozoa</taxon>
        <taxon>Mollusca</taxon>
        <taxon>Gastropoda</taxon>
        <taxon>Heterobranchia</taxon>
        <taxon>Euthyneura</taxon>
        <taxon>Panpulmonata</taxon>
        <taxon>Sacoglossa</taxon>
        <taxon>Placobranchoidea</taxon>
        <taxon>Plakobranchidae</taxon>
        <taxon>Plakobranchus</taxon>
    </lineage>
</organism>
<keyword evidence="3" id="KW-1185">Reference proteome</keyword>
<dbReference type="EMBL" id="BLXT01007636">
    <property type="protein sequence ID" value="GFO40729.1"/>
    <property type="molecule type" value="Genomic_DNA"/>
</dbReference>
<feature type="chain" id="PRO_5043652023" evidence="1">
    <location>
        <begin position="27"/>
        <end position="113"/>
    </location>
</feature>
<gene>
    <name evidence="2" type="ORF">PoB_006723400</name>
</gene>
<name>A0AAV4D971_9GAST</name>
<dbReference type="AlphaFoldDB" id="A0AAV4D971"/>
<evidence type="ECO:0000313" key="2">
    <source>
        <dbReference type="EMBL" id="GFO40729.1"/>
    </source>
</evidence>
<accession>A0AAV4D971</accession>
<comment type="caution">
    <text evidence="2">The sequence shown here is derived from an EMBL/GenBank/DDBJ whole genome shotgun (WGS) entry which is preliminary data.</text>
</comment>
<evidence type="ECO:0000256" key="1">
    <source>
        <dbReference type="SAM" id="SignalP"/>
    </source>
</evidence>